<reference evidence="2" key="1">
    <citation type="submission" date="2017-09" db="EMBL/GenBank/DDBJ databases">
        <authorList>
            <person name="Varghese N."/>
            <person name="Submissions S."/>
        </authorList>
    </citation>
    <scope>NUCLEOTIDE SEQUENCE [LARGE SCALE GENOMIC DNA]</scope>
    <source>
        <strain evidence="2">CGMCC 1.12803</strain>
    </source>
</reference>
<dbReference type="RefSeq" id="WP_097133283.1">
    <property type="nucleotide sequence ID" value="NZ_OCMT01000004.1"/>
</dbReference>
<keyword evidence="1" id="KW-0808">Transferase</keyword>
<dbReference type="SUPFAM" id="SSF52540">
    <property type="entry name" value="P-loop containing nucleoside triphosphate hydrolases"/>
    <property type="match status" value="1"/>
</dbReference>
<dbReference type="AlphaFoldDB" id="A0A286ACZ4"/>
<sequence length="187" mass="20973">MNNNTLNEQTPRFNNIIFVGGIHGVGKSTLCKQLCLDFNLEYLSASELIKWSEINSDAKNKKVRDIPSTQNRLINGLIENVEVDGNYILDGHYCLLNAEGIASNVPLSLFSAINPRLFCLVTGNVTEIQKGLEERDQRPYDADFLLSMQNQEVEYASFLSNELGKNLIVGNRDGLKKFKDGITSLMR</sequence>
<gene>
    <name evidence="1" type="ORF">SAMN06297358_3473</name>
</gene>
<evidence type="ECO:0000313" key="1">
    <source>
        <dbReference type="EMBL" id="SOD19768.1"/>
    </source>
</evidence>
<dbReference type="EMBL" id="OCMT01000004">
    <property type="protein sequence ID" value="SOD19768.1"/>
    <property type="molecule type" value="Genomic_DNA"/>
</dbReference>
<evidence type="ECO:0000313" key="2">
    <source>
        <dbReference type="Proteomes" id="UP000219281"/>
    </source>
</evidence>
<keyword evidence="2" id="KW-1185">Reference proteome</keyword>
<keyword evidence="1" id="KW-0418">Kinase</keyword>
<accession>A0A286ACZ4</accession>
<dbReference type="GO" id="GO:0016301">
    <property type="term" value="F:kinase activity"/>
    <property type="evidence" value="ECO:0007669"/>
    <property type="project" value="UniProtKB-KW"/>
</dbReference>
<protein>
    <submittedName>
        <fullName evidence="1">Adenylate kinase</fullName>
    </submittedName>
</protein>
<proteinExistence type="predicted"/>
<dbReference type="Pfam" id="PF13207">
    <property type="entry name" value="AAA_17"/>
    <property type="match status" value="1"/>
</dbReference>
<dbReference type="Proteomes" id="UP000219281">
    <property type="component" value="Unassembled WGS sequence"/>
</dbReference>
<dbReference type="OrthoDB" id="1850524at2"/>
<name>A0A286ACZ4_9SPHI</name>
<dbReference type="Gene3D" id="3.40.50.300">
    <property type="entry name" value="P-loop containing nucleotide triphosphate hydrolases"/>
    <property type="match status" value="1"/>
</dbReference>
<organism evidence="1 2">
    <name type="scientific">Pedobacter xixiisoli</name>
    <dbReference type="NCBI Taxonomy" id="1476464"/>
    <lineage>
        <taxon>Bacteria</taxon>
        <taxon>Pseudomonadati</taxon>
        <taxon>Bacteroidota</taxon>
        <taxon>Sphingobacteriia</taxon>
        <taxon>Sphingobacteriales</taxon>
        <taxon>Sphingobacteriaceae</taxon>
        <taxon>Pedobacter</taxon>
    </lineage>
</organism>
<dbReference type="InterPro" id="IPR027417">
    <property type="entry name" value="P-loop_NTPase"/>
</dbReference>